<dbReference type="KEGG" id="vg:2653390"/>
<keyword evidence="2" id="KW-1185">Reference proteome</keyword>
<name>Q7Y2U0_9CAUD</name>
<accession>Q7Y2U0</accession>
<dbReference type="EMBL" id="AP005154">
    <property type="protein sequence ID" value="BAC78023.1"/>
    <property type="molecule type" value="Genomic_DNA"/>
</dbReference>
<proteinExistence type="predicted"/>
<evidence type="ECO:0000313" key="1">
    <source>
        <dbReference type="EMBL" id="BAC78023.1"/>
    </source>
</evidence>
<protein>
    <submittedName>
        <fullName evidence="1">Uncharacterized protein</fullName>
    </submittedName>
</protein>
<dbReference type="GeneID" id="2653390"/>
<evidence type="ECO:0000313" key="2">
    <source>
        <dbReference type="Proteomes" id="UP000000983"/>
    </source>
</evidence>
<reference evidence="1 2" key="1">
    <citation type="journal article" date="2003" name="J. Bacteriol.">
        <title>Genome analysis of a novel Shiga toxin 1 (Stx1)-converting phage which is closely related to Stx2-converting phages but not to other Stx1-converting phages.</title>
        <authorList>
            <person name="Sato T."/>
            <person name="Shimizu T."/>
            <person name="Watarai M."/>
            <person name="Kobayashi M."/>
            <person name="Kano S."/>
            <person name="Hamabata T."/>
            <person name="Takeda Y."/>
            <person name="Yamasaki S."/>
        </authorList>
    </citation>
    <scope>NUCLEOTIDE SEQUENCE</scope>
    <source>
        <strain evidence="1">Stx2 phage-II</strain>
    </source>
</reference>
<sequence length="83" mass="9246">MAPWITKNPAGAGSECELQCWFKHNDENCSSQTAILNTMKPSSSSGIRSKPSRFPSRINPRLAVWNSAQRPPARWVNVFTSGR</sequence>
<dbReference type="RefSeq" id="NP_859286.1">
    <property type="nucleotide sequence ID" value="NC_004914.3"/>
</dbReference>
<dbReference type="Proteomes" id="UP000000983">
    <property type="component" value="Segment"/>
</dbReference>
<organism evidence="1 2">
    <name type="scientific">Escherichia phage Stx2 II</name>
    <dbReference type="NCBI Taxonomy" id="194949"/>
    <lineage>
        <taxon>Viruses</taxon>
        <taxon>Duplodnaviria</taxon>
        <taxon>Heunggongvirae</taxon>
        <taxon>Uroviricota</taxon>
        <taxon>Caudoviricetes</taxon>
        <taxon>Sepvirinae</taxon>
        <taxon>Traversvirus</taxon>
        <taxon>Traversvirus II</taxon>
    </lineage>
</organism>